<keyword evidence="2 4" id="KW-0863">Zinc-finger</keyword>
<dbReference type="PROSITE" id="PS50802">
    <property type="entry name" value="OTU"/>
    <property type="match status" value="1"/>
</dbReference>
<evidence type="ECO:0000256" key="3">
    <source>
        <dbReference type="ARBA" id="ARBA00022833"/>
    </source>
</evidence>
<dbReference type="PROSITE" id="PS50016">
    <property type="entry name" value="ZF_PHD_2"/>
    <property type="match status" value="1"/>
</dbReference>
<dbReference type="Proteomes" id="UP000271974">
    <property type="component" value="Unassembled WGS sequence"/>
</dbReference>
<feature type="domain" description="PHD-type" evidence="6">
    <location>
        <begin position="448"/>
        <end position="492"/>
    </location>
</feature>
<sequence length="492" mass="52616">MLPTELEKELVQHVLTCGVISATPTPGVISATPTPGVISATPTPGVISATPTPGVISATPTPGVISATPTPGVISATPTPGVISATPNTAVISATTNTGVISATPNPGVISATPNHGSISATPNPGVISATPNPGVISATPNPGVISATPNPGAISAIPFTPTASNDQIACNTNTATSPERSSTVSNVDSTPQSHIFSPNKNTSVQFDKKIIPTNPDGRCFFRSVIIAQHKDLQTIHRDMNGNAVNEIPKLQEQIKADYLRAQTVQHMMNKLGEYSNDPAILNADMPSSKYSSMLQRISDMALPHTCIGEFEILATCEVLCCPINVHHKNGGNVLSYKPQSDNPFGQAINVLYTTSDDNCGHYECLMPVHVRVVDVSPLPFRPLITNKRKYRKSEAEVLTSSPYKKKLEDLMEKKNKTKKIQSKTQIKVKKSKVVRKLTPKSKWGSDSWYCFMCGESTEENMIKCAKCLRWVHEECAGTSGSDPNSYNCELC</sequence>
<dbReference type="OrthoDB" id="3055347at2759"/>
<accession>A0A3S0ZMP0</accession>
<evidence type="ECO:0008006" key="10">
    <source>
        <dbReference type="Google" id="ProtNLM"/>
    </source>
</evidence>
<dbReference type="InterPro" id="IPR013083">
    <property type="entry name" value="Znf_RING/FYVE/PHD"/>
</dbReference>
<comment type="caution">
    <text evidence="8">The sequence shown here is derived from an EMBL/GenBank/DDBJ whole genome shotgun (WGS) entry which is preliminary data.</text>
</comment>
<dbReference type="CDD" id="cd15489">
    <property type="entry name" value="PHD_SF"/>
    <property type="match status" value="1"/>
</dbReference>
<dbReference type="CDD" id="cd22744">
    <property type="entry name" value="OTU"/>
    <property type="match status" value="1"/>
</dbReference>
<dbReference type="InterPro" id="IPR038765">
    <property type="entry name" value="Papain-like_cys_pep_sf"/>
</dbReference>
<dbReference type="InterPro" id="IPR003323">
    <property type="entry name" value="OTU_dom"/>
</dbReference>
<evidence type="ECO:0000259" key="7">
    <source>
        <dbReference type="PROSITE" id="PS50802"/>
    </source>
</evidence>
<gene>
    <name evidence="8" type="ORF">EGW08_021247</name>
</gene>
<dbReference type="InterPro" id="IPR019787">
    <property type="entry name" value="Znf_PHD-finger"/>
</dbReference>
<dbReference type="GO" id="GO:0008270">
    <property type="term" value="F:zinc ion binding"/>
    <property type="evidence" value="ECO:0007669"/>
    <property type="project" value="UniProtKB-KW"/>
</dbReference>
<protein>
    <recommendedName>
        <fullName evidence="10">OTU domain-containing protein</fullName>
    </recommendedName>
</protein>
<dbReference type="Pfam" id="PF02338">
    <property type="entry name" value="OTU"/>
    <property type="match status" value="1"/>
</dbReference>
<evidence type="ECO:0000313" key="8">
    <source>
        <dbReference type="EMBL" id="RUS70997.1"/>
    </source>
</evidence>
<feature type="region of interest" description="Disordered" evidence="5">
    <location>
        <begin position="172"/>
        <end position="201"/>
    </location>
</feature>
<keyword evidence="3" id="KW-0862">Zinc</keyword>
<evidence type="ECO:0000256" key="4">
    <source>
        <dbReference type="PROSITE-ProRule" id="PRU00146"/>
    </source>
</evidence>
<evidence type="ECO:0000313" key="9">
    <source>
        <dbReference type="Proteomes" id="UP000271974"/>
    </source>
</evidence>
<evidence type="ECO:0000256" key="2">
    <source>
        <dbReference type="ARBA" id="ARBA00022771"/>
    </source>
</evidence>
<dbReference type="Gene3D" id="3.30.40.10">
    <property type="entry name" value="Zinc/RING finger domain, C3HC4 (zinc finger)"/>
    <property type="match status" value="1"/>
</dbReference>
<dbReference type="SUPFAM" id="SSF54001">
    <property type="entry name" value="Cysteine proteinases"/>
    <property type="match status" value="1"/>
</dbReference>
<proteinExistence type="predicted"/>
<dbReference type="Gene3D" id="3.90.70.80">
    <property type="match status" value="1"/>
</dbReference>
<keyword evidence="1" id="KW-0479">Metal-binding</keyword>
<dbReference type="AlphaFoldDB" id="A0A3S0ZMP0"/>
<evidence type="ECO:0000256" key="1">
    <source>
        <dbReference type="ARBA" id="ARBA00022723"/>
    </source>
</evidence>
<reference evidence="8 9" key="1">
    <citation type="submission" date="2019-01" db="EMBL/GenBank/DDBJ databases">
        <title>A draft genome assembly of the solar-powered sea slug Elysia chlorotica.</title>
        <authorList>
            <person name="Cai H."/>
            <person name="Li Q."/>
            <person name="Fang X."/>
            <person name="Li J."/>
            <person name="Curtis N.E."/>
            <person name="Altenburger A."/>
            <person name="Shibata T."/>
            <person name="Feng M."/>
            <person name="Maeda T."/>
            <person name="Schwartz J.A."/>
            <person name="Shigenobu S."/>
            <person name="Lundholm N."/>
            <person name="Nishiyama T."/>
            <person name="Yang H."/>
            <person name="Hasebe M."/>
            <person name="Li S."/>
            <person name="Pierce S.K."/>
            <person name="Wang J."/>
        </authorList>
    </citation>
    <scope>NUCLEOTIDE SEQUENCE [LARGE SCALE GENOMIC DNA]</scope>
    <source>
        <strain evidence="8">EC2010</strain>
        <tissue evidence="8">Whole organism of an adult</tissue>
    </source>
</reference>
<organism evidence="8 9">
    <name type="scientific">Elysia chlorotica</name>
    <name type="common">Eastern emerald elysia</name>
    <name type="synonym">Sea slug</name>
    <dbReference type="NCBI Taxonomy" id="188477"/>
    <lineage>
        <taxon>Eukaryota</taxon>
        <taxon>Metazoa</taxon>
        <taxon>Spiralia</taxon>
        <taxon>Lophotrochozoa</taxon>
        <taxon>Mollusca</taxon>
        <taxon>Gastropoda</taxon>
        <taxon>Heterobranchia</taxon>
        <taxon>Euthyneura</taxon>
        <taxon>Panpulmonata</taxon>
        <taxon>Sacoglossa</taxon>
        <taxon>Placobranchoidea</taxon>
        <taxon>Plakobranchidae</taxon>
        <taxon>Elysia</taxon>
    </lineage>
</organism>
<name>A0A3S0ZMP0_ELYCH</name>
<evidence type="ECO:0000256" key="5">
    <source>
        <dbReference type="SAM" id="MobiDB-lite"/>
    </source>
</evidence>
<dbReference type="EMBL" id="RQTK01001290">
    <property type="protein sequence ID" value="RUS70997.1"/>
    <property type="molecule type" value="Genomic_DNA"/>
</dbReference>
<dbReference type="PROSITE" id="PS01359">
    <property type="entry name" value="ZF_PHD_1"/>
    <property type="match status" value="1"/>
</dbReference>
<dbReference type="InterPro" id="IPR011011">
    <property type="entry name" value="Znf_FYVE_PHD"/>
</dbReference>
<keyword evidence="9" id="KW-1185">Reference proteome</keyword>
<evidence type="ECO:0000259" key="6">
    <source>
        <dbReference type="PROSITE" id="PS50016"/>
    </source>
</evidence>
<dbReference type="InterPro" id="IPR019786">
    <property type="entry name" value="Zinc_finger_PHD-type_CS"/>
</dbReference>
<dbReference type="SUPFAM" id="SSF57903">
    <property type="entry name" value="FYVE/PHD zinc finger"/>
    <property type="match status" value="1"/>
</dbReference>
<feature type="domain" description="OTU" evidence="7">
    <location>
        <begin position="209"/>
        <end position="369"/>
    </location>
</feature>